<sequence>MFWSRVETDYNSTEPDHISELRGKRSLQCRMHTILVVVGKLWGCIRHIESLNPSDASEADIITILQHQSFEGNVIILYHHKKTLQLQHLPQQYLLDYLHFIRL</sequence>
<evidence type="ECO:0000313" key="1">
    <source>
        <dbReference type="EMBL" id="KAK2647796.1"/>
    </source>
</evidence>
<protein>
    <submittedName>
        <fullName evidence="1">Uncharacterized protein</fullName>
    </submittedName>
</protein>
<comment type="caution">
    <text evidence="1">The sequence shown here is derived from an EMBL/GenBank/DDBJ whole genome shotgun (WGS) entry which is preliminary data.</text>
</comment>
<proteinExistence type="predicted"/>
<dbReference type="Proteomes" id="UP001280121">
    <property type="component" value="Unassembled WGS sequence"/>
</dbReference>
<keyword evidence="2" id="KW-1185">Reference proteome</keyword>
<name>A0AAD9U5B8_9ROSI</name>
<gene>
    <name evidence="1" type="ORF">Ddye_015285</name>
</gene>
<accession>A0AAD9U5B8</accession>
<dbReference type="AlphaFoldDB" id="A0AAD9U5B8"/>
<evidence type="ECO:0000313" key="2">
    <source>
        <dbReference type="Proteomes" id="UP001280121"/>
    </source>
</evidence>
<organism evidence="1 2">
    <name type="scientific">Dipteronia dyeriana</name>
    <dbReference type="NCBI Taxonomy" id="168575"/>
    <lineage>
        <taxon>Eukaryota</taxon>
        <taxon>Viridiplantae</taxon>
        <taxon>Streptophyta</taxon>
        <taxon>Embryophyta</taxon>
        <taxon>Tracheophyta</taxon>
        <taxon>Spermatophyta</taxon>
        <taxon>Magnoliopsida</taxon>
        <taxon>eudicotyledons</taxon>
        <taxon>Gunneridae</taxon>
        <taxon>Pentapetalae</taxon>
        <taxon>rosids</taxon>
        <taxon>malvids</taxon>
        <taxon>Sapindales</taxon>
        <taxon>Sapindaceae</taxon>
        <taxon>Hippocastanoideae</taxon>
        <taxon>Acereae</taxon>
        <taxon>Dipteronia</taxon>
    </lineage>
</organism>
<reference evidence="1" key="1">
    <citation type="journal article" date="2023" name="Plant J.">
        <title>Genome sequences and population genomics provide insights into the demographic history, inbreeding, and mutation load of two 'living fossil' tree species of Dipteronia.</title>
        <authorList>
            <person name="Feng Y."/>
            <person name="Comes H.P."/>
            <person name="Chen J."/>
            <person name="Zhu S."/>
            <person name="Lu R."/>
            <person name="Zhang X."/>
            <person name="Li P."/>
            <person name="Qiu J."/>
            <person name="Olsen K.M."/>
            <person name="Qiu Y."/>
        </authorList>
    </citation>
    <scope>NUCLEOTIDE SEQUENCE</scope>
    <source>
        <strain evidence="1">KIB01</strain>
    </source>
</reference>
<dbReference type="EMBL" id="JANJYI010000005">
    <property type="protein sequence ID" value="KAK2647796.1"/>
    <property type="molecule type" value="Genomic_DNA"/>
</dbReference>